<keyword evidence="5 8" id="KW-0560">Oxidoreductase</keyword>
<evidence type="ECO:0000256" key="1">
    <source>
        <dbReference type="ARBA" id="ARBA00004167"/>
    </source>
</evidence>
<keyword evidence="6 7" id="KW-0408">Iron</keyword>
<organism evidence="10 11">
    <name type="scientific">Cinchona calisaya</name>
    <dbReference type="NCBI Taxonomy" id="153742"/>
    <lineage>
        <taxon>Eukaryota</taxon>
        <taxon>Viridiplantae</taxon>
        <taxon>Streptophyta</taxon>
        <taxon>Embryophyta</taxon>
        <taxon>Tracheophyta</taxon>
        <taxon>Spermatophyta</taxon>
        <taxon>Magnoliopsida</taxon>
        <taxon>eudicotyledons</taxon>
        <taxon>Gunneridae</taxon>
        <taxon>Pentapetalae</taxon>
        <taxon>asterids</taxon>
        <taxon>lamiids</taxon>
        <taxon>Gentianales</taxon>
        <taxon>Rubiaceae</taxon>
        <taxon>Cinchonoideae</taxon>
        <taxon>Cinchoneae</taxon>
        <taxon>Cinchona</taxon>
    </lineage>
</organism>
<dbReference type="PRINTS" id="PR00385">
    <property type="entry name" value="P450"/>
</dbReference>
<evidence type="ECO:0000313" key="10">
    <source>
        <dbReference type="EMBL" id="KAL3497728.1"/>
    </source>
</evidence>
<comment type="similarity">
    <text evidence="8">Belongs to the cytochrome P450 family.</text>
</comment>
<evidence type="ECO:0000256" key="7">
    <source>
        <dbReference type="PIRSR" id="PIRSR602401-1"/>
    </source>
</evidence>
<dbReference type="PROSITE" id="PS00086">
    <property type="entry name" value="CYTOCHROME_P450"/>
    <property type="match status" value="1"/>
</dbReference>
<dbReference type="EMBL" id="JBJUIK010000017">
    <property type="protein sequence ID" value="KAL3497728.1"/>
    <property type="molecule type" value="Genomic_DNA"/>
</dbReference>
<evidence type="ECO:0000256" key="6">
    <source>
        <dbReference type="ARBA" id="ARBA00023004"/>
    </source>
</evidence>
<dbReference type="GO" id="GO:0016020">
    <property type="term" value="C:membrane"/>
    <property type="evidence" value="ECO:0007669"/>
    <property type="project" value="UniProtKB-SubCell"/>
</dbReference>
<dbReference type="SUPFAM" id="SSF48264">
    <property type="entry name" value="Cytochrome P450"/>
    <property type="match status" value="1"/>
</dbReference>
<gene>
    <name evidence="10" type="ORF">ACH5RR_040460</name>
</gene>
<dbReference type="InterPro" id="IPR002401">
    <property type="entry name" value="Cyt_P450_E_grp-I"/>
</dbReference>
<comment type="cofactor">
    <cofactor evidence="7">
        <name>heme</name>
        <dbReference type="ChEBI" id="CHEBI:30413"/>
    </cofactor>
</comment>
<keyword evidence="8" id="KW-0503">Monooxygenase</keyword>
<dbReference type="InterPro" id="IPR001128">
    <property type="entry name" value="Cyt_P450"/>
</dbReference>
<dbReference type="CDD" id="cd11043">
    <property type="entry name" value="CYP90-like"/>
    <property type="match status" value="1"/>
</dbReference>
<reference evidence="10 11" key="1">
    <citation type="submission" date="2024-11" db="EMBL/GenBank/DDBJ databases">
        <title>A near-complete genome assembly of Cinchona calisaya.</title>
        <authorList>
            <person name="Lian D.C."/>
            <person name="Zhao X.W."/>
            <person name="Wei L."/>
        </authorList>
    </citation>
    <scope>NUCLEOTIDE SEQUENCE [LARGE SCALE GENOMIC DNA]</scope>
    <source>
        <tissue evidence="10">Nenye</tissue>
    </source>
</reference>
<dbReference type="GO" id="GO:0004497">
    <property type="term" value="F:monooxygenase activity"/>
    <property type="evidence" value="ECO:0007669"/>
    <property type="project" value="UniProtKB-KW"/>
</dbReference>
<keyword evidence="2 9" id="KW-0812">Transmembrane</keyword>
<dbReference type="Gene3D" id="1.10.630.10">
    <property type="entry name" value="Cytochrome P450"/>
    <property type="match status" value="1"/>
</dbReference>
<feature type="transmembrane region" description="Helical" evidence="9">
    <location>
        <begin position="6"/>
        <end position="23"/>
    </location>
</feature>
<keyword evidence="4 9" id="KW-1133">Transmembrane helix</keyword>
<sequence>MDSDQGLFYTILLVGIFLLYSLLRNLNHWIYVNRLGAMKNTLPPGDLGWPLIGNMLSFFRAFKSGKPDSFLGSFTARFGKAPLYRAFLFGKPCIIATSAETCRKVLTDERFGAGWPKSVSDLVGKRGLHGVSNQERKRLRQLIATPVASQEALSIFIDYVDEIARNAFDTWEKTEEPFEFLTEMRKTAFKVMMNIILSDEVTDEKELNRLAHDYTLLSHGLKATPINLPGFAYHRALKARKRLLKTFSASVSKRRMMPKSTEDSKARKDLLTLMMDIQDDEGTRLSDDEIVDLIIIFLIAGHESSGHAVTWTIIFLQEHPEVLQKAKEEQEELVKQRENPAARLTYNEVRQMKYLQKVILETLRLVNLSFALFREAKSDINMNGYTIPKGWRVLPWIRSVHFDPENHENPMDFNPSRLEGEKVKLGTLIPFGAGSRLCPGADLAKLEVSVFLHYFLLNYRLERVNPKSGVEYLPATRPADKCLAKIKKLSYA</sequence>
<dbReference type="PANTHER" id="PTHR24286:SF356">
    <property type="entry name" value="ENT-KAURENOIC ACID OXIDASE 2"/>
    <property type="match status" value="1"/>
</dbReference>
<dbReference type="AlphaFoldDB" id="A0ABD2XSE3"/>
<keyword evidence="11" id="KW-1185">Reference proteome</keyword>
<dbReference type="Pfam" id="PF00067">
    <property type="entry name" value="p450"/>
    <property type="match status" value="1"/>
</dbReference>
<feature type="binding site" description="axial binding residue" evidence="7">
    <location>
        <position position="438"/>
    </location>
    <ligand>
        <name>heme</name>
        <dbReference type="ChEBI" id="CHEBI:30413"/>
    </ligand>
    <ligandPart>
        <name>Fe</name>
        <dbReference type="ChEBI" id="CHEBI:18248"/>
    </ligandPart>
</feature>
<dbReference type="PRINTS" id="PR00463">
    <property type="entry name" value="EP450I"/>
</dbReference>
<comment type="subcellular location">
    <subcellularLocation>
        <location evidence="1">Membrane</location>
        <topology evidence="1">Single-pass membrane protein</topology>
    </subcellularLocation>
</comment>
<dbReference type="GO" id="GO:0046872">
    <property type="term" value="F:metal ion binding"/>
    <property type="evidence" value="ECO:0007669"/>
    <property type="project" value="UniProtKB-KW"/>
</dbReference>
<accession>A0ABD2XSE3</accession>
<protein>
    <recommendedName>
        <fullName evidence="12">Beta-amyrin 11-oxidase-like</fullName>
    </recommendedName>
</protein>
<evidence type="ECO:0000256" key="4">
    <source>
        <dbReference type="ARBA" id="ARBA00022989"/>
    </source>
</evidence>
<evidence type="ECO:0000313" key="11">
    <source>
        <dbReference type="Proteomes" id="UP001630127"/>
    </source>
</evidence>
<keyword evidence="3 7" id="KW-0479">Metal-binding</keyword>
<evidence type="ECO:0000256" key="2">
    <source>
        <dbReference type="ARBA" id="ARBA00022692"/>
    </source>
</evidence>
<evidence type="ECO:0000256" key="5">
    <source>
        <dbReference type="ARBA" id="ARBA00023002"/>
    </source>
</evidence>
<dbReference type="InterPro" id="IPR036396">
    <property type="entry name" value="Cyt_P450_sf"/>
</dbReference>
<comment type="caution">
    <text evidence="10">The sequence shown here is derived from an EMBL/GenBank/DDBJ whole genome shotgun (WGS) entry which is preliminary data.</text>
</comment>
<evidence type="ECO:0000256" key="8">
    <source>
        <dbReference type="RuleBase" id="RU000461"/>
    </source>
</evidence>
<evidence type="ECO:0008006" key="12">
    <source>
        <dbReference type="Google" id="ProtNLM"/>
    </source>
</evidence>
<keyword evidence="7 8" id="KW-0349">Heme</keyword>
<evidence type="ECO:0000256" key="3">
    <source>
        <dbReference type="ARBA" id="ARBA00022723"/>
    </source>
</evidence>
<evidence type="ECO:0000256" key="9">
    <source>
        <dbReference type="SAM" id="Phobius"/>
    </source>
</evidence>
<name>A0ABD2XSE3_9GENT</name>
<dbReference type="PANTHER" id="PTHR24286">
    <property type="entry name" value="CYTOCHROME P450 26"/>
    <property type="match status" value="1"/>
</dbReference>
<keyword evidence="9" id="KW-0472">Membrane</keyword>
<proteinExistence type="inferred from homology"/>
<dbReference type="Proteomes" id="UP001630127">
    <property type="component" value="Unassembled WGS sequence"/>
</dbReference>
<dbReference type="InterPro" id="IPR017972">
    <property type="entry name" value="Cyt_P450_CS"/>
</dbReference>